<dbReference type="PROSITE" id="PS00329">
    <property type="entry name" value="HSP70_2"/>
    <property type="match status" value="1"/>
</dbReference>
<evidence type="ECO:0000256" key="4">
    <source>
        <dbReference type="ARBA" id="ARBA00022553"/>
    </source>
</evidence>
<dbReference type="FunFam" id="3.30.420.40:FF:000004">
    <property type="entry name" value="Molecular chaperone DnaK"/>
    <property type="match status" value="1"/>
</dbReference>
<dbReference type="STRING" id="29421.B2M20_00805"/>
<evidence type="ECO:0000256" key="5">
    <source>
        <dbReference type="ARBA" id="ARBA00022741"/>
    </source>
</evidence>
<evidence type="ECO:0000256" key="9">
    <source>
        <dbReference type="HAMAP-Rule" id="MF_00332"/>
    </source>
</evidence>
<dbReference type="GO" id="GO:0051082">
    <property type="term" value="F:unfolded protein binding"/>
    <property type="evidence" value="ECO:0007669"/>
    <property type="project" value="InterPro"/>
</dbReference>
<keyword evidence="6 9" id="KW-0067">ATP-binding</keyword>
<organism evidence="13 14">
    <name type="scientific">Nitrobacter vulgaris</name>
    <dbReference type="NCBI Taxonomy" id="29421"/>
    <lineage>
        <taxon>Bacteria</taxon>
        <taxon>Pseudomonadati</taxon>
        <taxon>Pseudomonadota</taxon>
        <taxon>Alphaproteobacteria</taxon>
        <taxon>Hyphomicrobiales</taxon>
        <taxon>Nitrobacteraceae</taxon>
        <taxon>Nitrobacter</taxon>
    </lineage>
</organism>
<dbReference type="FunFam" id="3.30.420.40:FF:000020">
    <property type="entry name" value="Chaperone protein HscA homolog"/>
    <property type="match status" value="1"/>
</dbReference>
<evidence type="ECO:0000256" key="10">
    <source>
        <dbReference type="RuleBase" id="RU003322"/>
    </source>
</evidence>
<dbReference type="FunFam" id="1.20.1270.10:FF:000001">
    <property type="entry name" value="Molecular chaperone DnaK"/>
    <property type="match status" value="1"/>
</dbReference>
<dbReference type="PROSITE" id="PS00297">
    <property type="entry name" value="HSP70_1"/>
    <property type="match status" value="1"/>
</dbReference>
<dbReference type="PRINTS" id="PR00301">
    <property type="entry name" value="HEATSHOCK70"/>
</dbReference>
<keyword evidence="8 9" id="KW-0143">Chaperone</keyword>
<feature type="region of interest" description="Disordered" evidence="12">
    <location>
        <begin position="518"/>
        <end position="560"/>
    </location>
</feature>
<dbReference type="InterPro" id="IPR012725">
    <property type="entry name" value="Chaperone_DnaK"/>
</dbReference>
<dbReference type="NCBIfam" id="NF003520">
    <property type="entry name" value="PRK05183.1"/>
    <property type="match status" value="1"/>
</dbReference>
<dbReference type="InterPro" id="IPR018181">
    <property type="entry name" value="Heat_shock_70_CS"/>
</dbReference>
<comment type="function">
    <text evidence="1 9">Acts as a chaperone.</text>
</comment>
<gene>
    <name evidence="9" type="primary">dnaK</name>
    <name evidence="13" type="ORF">B2M20_00805</name>
</gene>
<accession>A0A1V4I2S6</accession>
<dbReference type="InterPro" id="IPR029048">
    <property type="entry name" value="HSP70_C_sf"/>
</dbReference>
<dbReference type="NCBIfam" id="NF001413">
    <property type="entry name" value="PRK00290.1"/>
    <property type="match status" value="1"/>
</dbReference>
<dbReference type="Gene3D" id="3.90.640.10">
    <property type="entry name" value="Actin, Chain A, domain 4"/>
    <property type="match status" value="1"/>
</dbReference>
<evidence type="ECO:0000256" key="1">
    <source>
        <dbReference type="ARBA" id="ARBA00002290"/>
    </source>
</evidence>
<dbReference type="Gene3D" id="1.20.1270.10">
    <property type="match status" value="1"/>
</dbReference>
<dbReference type="SUPFAM" id="SSF53067">
    <property type="entry name" value="Actin-like ATPase domain"/>
    <property type="match status" value="2"/>
</dbReference>
<comment type="caution">
    <text evidence="13">The sequence shown here is derived from an EMBL/GenBank/DDBJ whole genome shotgun (WGS) entry which is preliminary data.</text>
</comment>
<evidence type="ECO:0000256" key="8">
    <source>
        <dbReference type="ARBA" id="ARBA00023186"/>
    </source>
</evidence>
<dbReference type="NCBIfam" id="TIGR02350">
    <property type="entry name" value="prok_dnaK"/>
    <property type="match status" value="1"/>
</dbReference>
<dbReference type="SUPFAM" id="SSF100934">
    <property type="entry name" value="Heat shock protein 70kD (HSP70), C-terminal subdomain"/>
    <property type="match status" value="1"/>
</dbReference>
<comment type="induction">
    <text evidence="9">By stress conditions e.g. heat shock.</text>
</comment>
<evidence type="ECO:0000256" key="12">
    <source>
        <dbReference type="SAM" id="MobiDB-lite"/>
    </source>
</evidence>
<dbReference type="AlphaFoldDB" id="A0A1V4I2S6"/>
<comment type="similarity">
    <text evidence="2 9 10">Belongs to the heat shock protein 70 family.</text>
</comment>
<dbReference type="Pfam" id="PF00012">
    <property type="entry name" value="HSP70"/>
    <property type="match status" value="1"/>
</dbReference>
<dbReference type="OrthoDB" id="9766019at2"/>
<dbReference type="SUPFAM" id="SSF100920">
    <property type="entry name" value="Heat shock protein 70kD (HSP70), peptide-binding domain"/>
    <property type="match status" value="1"/>
</dbReference>
<dbReference type="CDD" id="cd11733">
    <property type="entry name" value="ASKHA_NBD_HSP70_HSPA9"/>
    <property type="match status" value="1"/>
</dbReference>
<keyword evidence="14" id="KW-1185">Reference proteome</keyword>
<keyword evidence="11" id="KW-0175">Coiled coil</keyword>
<dbReference type="InterPro" id="IPR013126">
    <property type="entry name" value="Hsp_70_fam"/>
</dbReference>
<dbReference type="Gene3D" id="2.60.34.10">
    <property type="entry name" value="Substrate Binding Domain Of DNAk, Chain A, domain 1"/>
    <property type="match status" value="1"/>
</dbReference>
<sequence length="632" mass="68271">MGKVIGIDLGTTNSCVAVMDGKTPKVIENAEGMRTTPSIVAFSDDGERLVGQPAKRQAVTNPERTIFAVKRLIGRRYDDPTVEKDKKLVPYKISKAGNGDAWVEVDGKTYSPSQISAFTLQKMKETAEAHLGQKVDQAVITVPAYFNDAQRQATKDAGKIAGLEVLRIINEPTAAALAYGLDKSKAGTIAVYDLGGGTFDVSILEIGDGVFEVKSTNGDTFLGGEDFDMRLVNYLADEFQKEQGINLRNDKLALQRLKEAAEKAKIELSSTTQTEINLPFITADQSGPKHLTMKLTRAKFEALVDDLVQKTIEPCRKALKDAGLTAGEIGEVVLVGGMTRMPKVQEVVKQLFGKEPHKGVNPDEVVAIGAAIQAGVLQGDVKDVLLLDVTPLSLGIETLGGVFTRIIDRNTTIPTKKSQVFSTAEDNQNAVTIRVFQGEREMAADNKVLGQFDLMGIPPAPRGMPQIEVTFDIDANGIVNVSAKDKATGKEQQIRIQASGGLSEADIEKMVKDAEVNAAEDKKRRESVDAKNHADSLVHSTEKALAEHGSKIEESERRSIEDAVSDLKEALKGDDAEAIKTKTNTLAQVSMKLGEAMYKQQAEADAAKDAAKDDVVDAEFTEVDDDKNKKSA</sequence>
<dbReference type="Proteomes" id="UP000189940">
    <property type="component" value="Unassembled WGS sequence"/>
</dbReference>
<dbReference type="GO" id="GO:0005524">
    <property type="term" value="F:ATP binding"/>
    <property type="evidence" value="ECO:0007669"/>
    <property type="project" value="UniProtKB-UniRule"/>
</dbReference>
<dbReference type="EMBL" id="MWPQ01000003">
    <property type="protein sequence ID" value="OPH84538.1"/>
    <property type="molecule type" value="Genomic_DNA"/>
</dbReference>
<dbReference type="RefSeq" id="WP_079445212.1">
    <property type="nucleotide sequence ID" value="NZ_MWPQ01000003.1"/>
</dbReference>
<dbReference type="GO" id="GO:0140662">
    <property type="term" value="F:ATP-dependent protein folding chaperone"/>
    <property type="evidence" value="ECO:0007669"/>
    <property type="project" value="InterPro"/>
</dbReference>
<evidence type="ECO:0000256" key="7">
    <source>
        <dbReference type="ARBA" id="ARBA00023016"/>
    </source>
</evidence>
<keyword evidence="4 9" id="KW-0597">Phosphoprotein</keyword>
<evidence type="ECO:0000256" key="2">
    <source>
        <dbReference type="ARBA" id="ARBA00007381"/>
    </source>
</evidence>
<dbReference type="InterPro" id="IPR043129">
    <property type="entry name" value="ATPase_NBD"/>
</dbReference>
<dbReference type="FunFam" id="2.60.34.10:FF:000014">
    <property type="entry name" value="Chaperone protein DnaK HSP70"/>
    <property type="match status" value="1"/>
</dbReference>
<dbReference type="GO" id="GO:0005737">
    <property type="term" value="C:cytoplasm"/>
    <property type="evidence" value="ECO:0007669"/>
    <property type="project" value="UniProtKB-ARBA"/>
</dbReference>
<dbReference type="Gene3D" id="3.30.420.40">
    <property type="match status" value="2"/>
</dbReference>
<name>A0A1V4I2S6_NITVU</name>
<dbReference type="PROSITE" id="PS01036">
    <property type="entry name" value="HSP70_3"/>
    <property type="match status" value="1"/>
</dbReference>
<dbReference type="HAMAP" id="MF_00332">
    <property type="entry name" value="DnaK"/>
    <property type="match status" value="1"/>
</dbReference>
<evidence type="ECO:0000256" key="3">
    <source>
        <dbReference type="ARBA" id="ARBA00014415"/>
    </source>
</evidence>
<evidence type="ECO:0000313" key="13">
    <source>
        <dbReference type="EMBL" id="OPH84538.1"/>
    </source>
</evidence>
<reference evidence="13 14" key="1">
    <citation type="submission" date="2017-02" db="EMBL/GenBank/DDBJ databases">
        <title>Genome sequence of the nitrite-oxidizing bacterium Nitrobacter vulgaris strain Ab1.</title>
        <authorList>
            <person name="Mellbye B.L."/>
            <person name="Davis E.W."/>
            <person name="Spieck E."/>
            <person name="Chang J.H."/>
            <person name="Bottomley P.J."/>
            <person name="Sayavedra-Soto L.A."/>
        </authorList>
    </citation>
    <scope>NUCLEOTIDE SEQUENCE [LARGE SCALE GENOMIC DNA]</scope>
    <source>
        <strain evidence="13 14">Ab1</strain>
    </source>
</reference>
<dbReference type="PANTHER" id="PTHR19375">
    <property type="entry name" value="HEAT SHOCK PROTEIN 70KDA"/>
    <property type="match status" value="1"/>
</dbReference>
<keyword evidence="7 9" id="KW-0346">Stress response</keyword>
<feature type="modified residue" description="Phosphothreonine; by autocatalysis" evidence="9">
    <location>
        <position position="198"/>
    </location>
</feature>
<protein>
    <recommendedName>
        <fullName evidence="3 9">Chaperone protein DnaK</fullName>
    </recommendedName>
    <alternativeName>
        <fullName evidence="9">HSP70</fullName>
    </alternativeName>
    <alternativeName>
        <fullName evidence="9">Heat shock 70 kDa protein</fullName>
    </alternativeName>
    <alternativeName>
        <fullName evidence="9">Heat shock protein 70</fullName>
    </alternativeName>
</protein>
<dbReference type="FunFam" id="3.90.640.10:FF:000003">
    <property type="entry name" value="Molecular chaperone DnaK"/>
    <property type="match status" value="1"/>
</dbReference>
<proteinExistence type="evidence at transcript level"/>
<evidence type="ECO:0000313" key="14">
    <source>
        <dbReference type="Proteomes" id="UP000189940"/>
    </source>
</evidence>
<evidence type="ECO:0000256" key="11">
    <source>
        <dbReference type="SAM" id="Coils"/>
    </source>
</evidence>
<keyword evidence="5 9" id="KW-0547">Nucleotide-binding</keyword>
<dbReference type="InterPro" id="IPR029047">
    <property type="entry name" value="HSP70_peptide-bd_sf"/>
</dbReference>
<feature type="coiled-coil region" evidence="11">
    <location>
        <begin position="247"/>
        <end position="274"/>
    </location>
</feature>
<evidence type="ECO:0000256" key="6">
    <source>
        <dbReference type="ARBA" id="ARBA00022840"/>
    </source>
</evidence>